<evidence type="ECO:0000259" key="9">
    <source>
        <dbReference type="PROSITE" id="PS50112"/>
    </source>
</evidence>
<dbReference type="NCBIfam" id="TIGR00229">
    <property type="entry name" value="sensory_box"/>
    <property type="match status" value="1"/>
</dbReference>
<feature type="transmembrane region" description="Helical" evidence="8">
    <location>
        <begin position="307"/>
        <end position="328"/>
    </location>
</feature>
<feature type="domain" description="Guanylate cyclase" evidence="10">
    <location>
        <begin position="1386"/>
        <end position="1518"/>
    </location>
</feature>
<dbReference type="Gene3D" id="3.30.70.1230">
    <property type="entry name" value="Nucleotide cyclase"/>
    <property type="match status" value="1"/>
</dbReference>
<feature type="transmembrane region" description="Helical" evidence="8">
    <location>
        <begin position="948"/>
        <end position="971"/>
    </location>
</feature>
<feature type="transmembrane region" description="Helical" evidence="8">
    <location>
        <begin position="652"/>
        <end position="677"/>
    </location>
</feature>
<evidence type="ECO:0000259" key="10">
    <source>
        <dbReference type="PROSITE" id="PS50125"/>
    </source>
</evidence>
<feature type="transmembrane region" description="Helical" evidence="8">
    <location>
        <begin position="49"/>
        <end position="69"/>
    </location>
</feature>
<feature type="domain" description="PAS" evidence="9">
    <location>
        <begin position="1230"/>
        <end position="1293"/>
    </location>
</feature>
<dbReference type="PROSITE" id="PS50125">
    <property type="entry name" value="GUANYLATE_CYCLASE_2"/>
    <property type="match status" value="1"/>
</dbReference>
<dbReference type="SUPFAM" id="SSF55073">
    <property type="entry name" value="Nucleotide cyclase"/>
    <property type="match status" value="1"/>
</dbReference>
<dbReference type="PANTHER" id="PTHR11920:SF335">
    <property type="entry name" value="GUANYLATE CYCLASE"/>
    <property type="match status" value="1"/>
</dbReference>
<keyword evidence="4 8" id="KW-1133">Transmembrane helix</keyword>
<dbReference type="SMART" id="SM00091">
    <property type="entry name" value="PAS"/>
    <property type="match status" value="1"/>
</dbReference>
<dbReference type="PROSITE" id="PS50112">
    <property type="entry name" value="PAS"/>
    <property type="match status" value="1"/>
</dbReference>
<dbReference type="InterPro" id="IPR001054">
    <property type="entry name" value="A/G_cyclase"/>
</dbReference>
<protein>
    <submittedName>
        <fullName evidence="11">Adenylate and Guanylate cyclase catalytic domain containing protein</fullName>
    </submittedName>
</protein>
<evidence type="ECO:0000256" key="6">
    <source>
        <dbReference type="ARBA" id="ARBA00023239"/>
    </source>
</evidence>
<dbReference type="SMART" id="SM00044">
    <property type="entry name" value="CYCc"/>
    <property type="match status" value="1"/>
</dbReference>
<dbReference type="GO" id="GO:0001653">
    <property type="term" value="F:peptide receptor activity"/>
    <property type="evidence" value="ECO:0007669"/>
    <property type="project" value="TreeGrafter"/>
</dbReference>
<dbReference type="RefSeq" id="XP_068362761.1">
    <property type="nucleotide sequence ID" value="XM_068501965.1"/>
</dbReference>
<dbReference type="PANTHER" id="PTHR11920">
    <property type="entry name" value="GUANYLYL CYCLASE"/>
    <property type="match status" value="1"/>
</dbReference>
<feature type="transmembrane region" description="Helical" evidence="8">
    <location>
        <begin position="141"/>
        <end position="159"/>
    </location>
</feature>
<feature type="transmembrane region" description="Helical" evidence="8">
    <location>
        <begin position="279"/>
        <end position="301"/>
    </location>
</feature>
<comment type="caution">
    <text evidence="11">The sequence shown here is derived from an EMBL/GenBank/DDBJ whole genome shotgun (WGS) entry which is preliminary data.</text>
</comment>
<sequence length="1582" mass="180162">MNAPESSMMKSQSDMSNTSLQNRLASRNNNNSFTFLIDQITQYIQIPKILFYLCDLIIFLQILQVSFWVQEESIWTNSEASSVFSDILYYIGCFGSPKITSSSALIYFLVFLIATILVLASLIAQIICYKIRRRYFKKTLYPTRFMLELFPTIFILPLANYVGKLFKKLFDDDISKAEVIVFLIIAVCCLIFMAAISYFVNIYIGSSIYLPTSPNSAFDLKPYIYIMIINPFFSTCGYVFSYFPNWLLLVLIVVHIIFVSYFVAEFFRYRPFISMSMNSFYSCALLASGILDLLRFVTFFFDDASGIIAIVMFFVAIIIAAIVPNVFYKYQTKMMYRNLLINPEIPDYIPTDDERKEHFIDLRLDQDEKKALIYYNFIIANYIISYLDFFMPKFICNYHRTVTALAHCIKIMSFFPPQIRSLNILYNDMIHHSNLSKTQHFLLYQIQKLKMARQSSSSSHALDRLKEIKAATRELEASVIGFWSLPSCSIEYAGVVSKKLTKTKALWEEAINDFPNSSVYREEYIRFFIECETNFSEAILQRHMIDLIETGKNFSIDHCFRQFARNFPSYLKKGIVDMKGNFKKIGRRPGGGGSASSSQDDQSKNSSSCNSSTSSISLDMQVEEGIGKSIVTNARIRLALQRTTEAKKANAYGSYMLITWFIFVAGVAVFIFILINFNGYFDQRQIRASRLRNLVNSRLYINSVGVATLYNWGNRTKAINFKDEIISKYSETDDPSTKTLFSLEDSWGKQSVYFSVLARDVFDEYVKQIADISKEGTDVYYYMSRLLEESTELGYCDHTEIFVAEEKPQNLKTIMSYLEMIPTLLLTESDVENWFFNSFRLCSTLSTFQFLPTAFSELMDTMTEMATRNTQIAADLVILLQKVLPAVYGGISILLFIFVCVRYILEINKVISLLLKLPSSVKKESENPLRKDANDDKSKDSDNNISGFNVPVISCILIVVIYAVIIFMIFYHLQEIKHYNTQYEYLNIWTSKSEVRKSILIEICLYVTELIINNNPLAKGNRFLNSTEIGISITTAFDILETYTEELMGSSDGTPSIAGVNEDIDKLLLKEECQPNSQDASYHEMYRCGSAQQLQNFYMNTVSTVEVNLESYQGVIDDEIPITIFHLASDHLIPKLEEIDSHFSDMVASYASSYFREHVIFFVIEIILMLFLIILEMFNIRYLTRCYNVVLIQMRRVPPASLVADTDIVNYMLDVSKHENSGEMSTDQGIIHNTAACVLCIDNNMIIEIMNPAVTKTFGYSPEQMLGQSILTMLQNDAQNAIDTQLHLMLNKQSGMTFDGHTVCLSDNDTPMPCEITILAMTDSSDSITSFVVLLRDESLLLQQQDEAEKAKKQSEQLLYQILPRAIVVRLNQGEKDISFTVASATVMFADIVKFSEYAASLTPQEIMGNLSLLFAGFDEAIEKYETLIKIKLIGDVYMCAGGLFCVDEPPVIHCEEMIKFAIECLQVLEETNVKLNAVLNVRIGVNTGGPLIAGVLGTDKPTFDIIGDPINVASRLQSTDIAGKIQISEQSYELIKENDFQVEPRGEVYLKGKGNQMAYLVSATSTHLPGIDSYIHDNNYE</sequence>
<name>A0A1J4KDW4_9EUKA</name>
<dbReference type="InterPro" id="IPR050401">
    <property type="entry name" value="Cyclic_nucleotide_synthase"/>
</dbReference>
<dbReference type="GO" id="GO:0000166">
    <property type="term" value="F:nucleotide binding"/>
    <property type="evidence" value="ECO:0007669"/>
    <property type="project" value="UniProtKB-KW"/>
</dbReference>
<dbReference type="Gene3D" id="3.30.450.20">
    <property type="entry name" value="PAS domain"/>
    <property type="match status" value="1"/>
</dbReference>
<feature type="region of interest" description="Disordered" evidence="7">
    <location>
        <begin position="587"/>
        <end position="615"/>
    </location>
</feature>
<dbReference type="GO" id="GO:0035556">
    <property type="term" value="P:intracellular signal transduction"/>
    <property type="evidence" value="ECO:0007669"/>
    <property type="project" value="InterPro"/>
</dbReference>
<comment type="subcellular location">
    <subcellularLocation>
        <location evidence="1">Membrane</location>
    </subcellularLocation>
</comment>
<keyword evidence="6" id="KW-0456">Lyase</keyword>
<dbReference type="InterPro" id="IPR035965">
    <property type="entry name" value="PAS-like_dom_sf"/>
</dbReference>
<feature type="transmembrane region" description="Helical" evidence="8">
    <location>
        <begin position="222"/>
        <end position="240"/>
    </location>
</feature>
<keyword evidence="3" id="KW-0547">Nucleotide-binding</keyword>
<dbReference type="GO" id="GO:0007168">
    <property type="term" value="P:receptor guanylyl cyclase signaling pathway"/>
    <property type="evidence" value="ECO:0007669"/>
    <property type="project" value="TreeGrafter"/>
</dbReference>
<evidence type="ECO:0000256" key="8">
    <source>
        <dbReference type="SAM" id="Phobius"/>
    </source>
</evidence>
<dbReference type="GO" id="GO:0004016">
    <property type="term" value="F:adenylate cyclase activity"/>
    <property type="evidence" value="ECO:0007669"/>
    <property type="project" value="TreeGrafter"/>
</dbReference>
<accession>A0A1J4KDW4</accession>
<dbReference type="GeneID" id="94836669"/>
<organism evidence="11 12">
    <name type="scientific">Tritrichomonas foetus</name>
    <dbReference type="NCBI Taxonomy" id="1144522"/>
    <lineage>
        <taxon>Eukaryota</taxon>
        <taxon>Metamonada</taxon>
        <taxon>Parabasalia</taxon>
        <taxon>Tritrichomonadida</taxon>
        <taxon>Tritrichomonadidae</taxon>
        <taxon>Tritrichomonas</taxon>
    </lineage>
</organism>
<reference evidence="11" key="1">
    <citation type="submission" date="2016-10" db="EMBL/GenBank/DDBJ databases">
        <authorList>
            <person name="Benchimol M."/>
            <person name="Almeida L.G."/>
            <person name="Vasconcelos A.T."/>
            <person name="Perreira-Neves A."/>
            <person name="Rosa I.A."/>
            <person name="Tasca T."/>
            <person name="Bogo M.R."/>
            <person name="de Souza W."/>
        </authorList>
    </citation>
    <scope>NUCLEOTIDE SEQUENCE [LARGE SCALE GENOMIC DNA]</scope>
    <source>
        <strain evidence="11">K</strain>
    </source>
</reference>
<dbReference type="OrthoDB" id="2107370at2759"/>
<dbReference type="InterPro" id="IPR000014">
    <property type="entry name" value="PAS"/>
</dbReference>
<feature type="transmembrane region" description="Helical" evidence="8">
    <location>
        <begin position="179"/>
        <end position="201"/>
    </location>
</feature>
<dbReference type="Pfam" id="PF13426">
    <property type="entry name" value="PAS_9"/>
    <property type="match status" value="1"/>
</dbReference>
<dbReference type="VEuPathDB" id="TrichDB:TRFO_21429"/>
<dbReference type="InterPro" id="IPR029787">
    <property type="entry name" value="Nucleotide_cyclase"/>
</dbReference>
<keyword evidence="12" id="KW-1185">Reference proteome</keyword>
<dbReference type="Proteomes" id="UP000179807">
    <property type="component" value="Unassembled WGS sequence"/>
</dbReference>
<evidence type="ECO:0000256" key="5">
    <source>
        <dbReference type="ARBA" id="ARBA00023136"/>
    </source>
</evidence>
<evidence type="ECO:0000256" key="1">
    <source>
        <dbReference type="ARBA" id="ARBA00004370"/>
    </source>
</evidence>
<feature type="compositionally biased region" description="Low complexity" evidence="7">
    <location>
        <begin position="595"/>
        <end position="615"/>
    </location>
</feature>
<dbReference type="CDD" id="cd00130">
    <property type="entry name" value="PAS"/>
    <property type="match status" value="1"/>
</dbReference>
<keyword evidence="2 8" id="KW-0812">Transmembrane</keyword>
<proteinExistence type="predicted"/>
<dbReference type="CDD" id="cd07302">
    <property type="entry name" value="CHD"/>
    <property type="match status" value="1"/>
</dbReference>
<evidence type="ECO:0000256" key="3">
    <source>
        <dbReference type="ARBA" id="ARBA00022741"/>
    </source>
</evidence>
<evidence type="ECO:0000256" key="7">
    <source>
        <dbReference type="SAM" id="MobiDB-lite"/>
    </source>
</evidence>
<dbReference type="EMBL" id="MLAK01000634">
    <property type="protein sequence ID" value="OHT09625.1"/>
    <property type="molecule type" value="Genomic_DNA"/>
</dbReference>
<dbReference type="GO" id="GO:0004383">
    <property type="term" value="F:guanylate cyclase activity"/>
    <property type="evidence" value="ECO:0007669"/>
    <property type="project" value="TreeGrafter"/>
</dbReference>
<keyword evidence="5 8" id="KW-0472">Membrane</keyword>
<evidence type="ECO:0000313" key="12">
    <source>
        <dbReference type="Proteomes" id="UP000179807"/>
    </source>
</evidence>
<feature type="transmembrane region" description="Helical" evidence="8">
    <location>
        <begin position="104"/>
        <end position="129"/>
    </location>
</feature>
<feature type="transmembrane region" description="Helical" evidence="8">
    <location>
        <begin position="1159"/>
        <end position="1178"/>
    </location>
</feature>
<dbReference type="SUPFAM" id="SSF55785">
    <property type="entry name" value="PYP-like sensor domain (PAS domain)"/>
    <property type="match status" value="1"/>
</dbReference>
<evidence type="ECO:0000256" key="2">
    <source>
        <dbReference type="ARBA" id="ARBA00022692"/>
    </source>
</evidence>
<evidence type="ECO:0000256" key="4">
    <source>
        <dbReference type="ARBA" id="ARBA00022989"/>
    </source>
</evidence>
<evidence type="ECO:0000313" key="11">
    <source>
        <dbReference type="EMBL" id="OHT09625.1"/>
    </source>
</evidence>
<feature type="transmembrane region" description="Helical" evidence="8">
    <location>
        <begin position="246"/>
        <end position="267"/>
    </location>
</feature>
<dbReference type="Pfam" id="PF00211">
    <property type="entry name" value="Guanylate_cyc"/>
    <property type="match status" value="1"/>
</dbReference>
<feature type="transmembrane region" description="Helical" evidence="8">
    <location>
        <begin position="372"/>
        <end position="391"/>
    </location>
</feature>
<dbReference type="GO" id="GO:0005886">
    <property type="term" value="C:plasma membrane"/>
    <property type="evidence" value="ECO:0007669"/>
    <property type="project" value="TreeGrafter"/>
</dbReference>
<gene>
    <name evidence="11" type="ORF">TRFO_21429</name>
</gene>
<feature type="transmembrane region" description="Helical" evidence="8">
    <location>
        <begin position="886"/>
        <end position="905"/>
    </location>
</feature>